<dbReference type="AlphaFoldDB" id="A0A1I1RTI5"/>
<dbReference type="Gene3D" id="3.90.180.10">
    <property type="entry name" value="Medium-chain alcohol dehydrogenases, catalytic domain"/>
    <property type="match status" value="1"/>
</dbReference>
<protein>
    <submittedName>
        <fullName evidence="2">NADPH:quinone reductase</fullName>
    </submittedName>
</protein>
<proteinExistence type="predicted"/>
<gene>
    <name evidence="2" type="ORF">SAMN05216167_104417</name>
</gene>
<dbReference type="STRING" id="662367.SAMN05216167_104417"/>
<dbReference type="InterPro" id="IPR036291">
    <property type="entry name" value="NAD(P)-bd_dom_sf"/>
</dbReference>
<dbReference type="InterPro" id="IPR020843">
    <property type="entry name" value="ER"/>
</dbReference>
<dbReference type="SMART" id="SM00829">
    <property type="entry name" value="PKS_ER"/>
    <property type="match status" value="1"/>
</dbReference>
<keyword evidence="3" id="KW-1185">Reference proteome</keyword>
<dbReference type="InterPro" id="IPR051397">
    <property type="entry name" value="Zn-ADH-like_protein"/>
</dbReference>
<dbReference type="PANTHER" id="PTHR43677">
    <property type="entry name" value="SHORT-CHAIN DEHYDROGENASE/REDUCTASE"/>
    <property type="match status" value="1"/>
</dbReference>
<dbReference type="SUPFAM" id="SSF50129">
    <property type="entry name" value="GroES-like"/>
    <property type="match status" value="1"/>
</dbReference>
<organism evidence="2 3">
    <name type="scientific">Spirosoma endophyticum</name>
    <dbReference type="NCBI Taxonomy" id="662367"/>
    <lineage>
        <taxon>Bacteria</taxon>
        <taxon>Pseudomonadati</taxon>
        <taxon>Bacteroidota</taxon>
        <taxon>Cytophagia</taxon>
        <taxon>Cytophagales</taxon>
        <taxon>Cytophagaceae</taxon>
        <taxon>Spirosoma</taxon>
    </lineage>
</organism>
<evidence type="ECO:0000313" key="2">
    <source>
        <dbReference type="EMBL" id="SFD33910.1"/>
    </source>
</evidence>
<evidence type="ECO:0000313" key="3">
    <source>
        <dbReference type="Proteomes" id="UP000198598"/>
    </source>
</evidence>
<dbReference type="GO" id="GO:0016491">
    <property type="term" value="F:oxidoreductase activity"/>
    <property type="evidence" value="ECO:0007669"/>
    <property type="project" value="InterPro"/>
</dbReference>
<reference evidence="2 3" key="1">
    <citation type="submission" date="2016-10" db="EMBL/GenBank/DDBJ databases">
        <authorList>
            <person name="de Groot N.N."/>
        </authorList>
    </citation>
    <scope>NUCLEOTIDE SEQUENCE [LARGE SCALE GENOMIC DNA]</scope>
    <source>
        <strain evidence="2 3">DSM 26130</strain>
    </source>
</reference>
<accession>A0A1I1RTI5</accession>
<dbReference type="Pfam" id="PF00107">
    <property type="entry name" value="ADH_zinc_N"/>
    <property type="match status" value="1"/>
</dbReference>
<dbReference type="EMBL" id="FOLQ01000004">
    <property type="protein sequence ID" value="SFD33910.1"/>
    <property type="molecule type" value="Genomic_DNA"/>
</dbReference>
<dbReference type="PANTHER" id="PTHR43677:SF11">
    <property type="entry name" value="ZINC-CONTAINING ALCOHOL DEHYDROGENASE"/>
    <property type="match status" value="1"/>
</dbReference>
<dbReference type="InterPro" id="IPR013149">
    <property type="entry name" value="ADH-like_C"/>
</dbReference>
<feature type="domain" description="Enoyl reductase (ER)" evidence="1">
    <location>
        <begin position="23"/>
        <end position="333"/>
    </location>
</feature>
<dbReference type="InterPro" id="IPR011032">
    <property type="entry name" value="GroES-like_sf"/>
</dbReference>
<name>A0A1I1RTI5_9BACT</name>
<dbReference type="Gene3D" id="3.40.50.720">
    <property type="entry name" value="NAD(P)-binding Rossmann-like Domain"/>
    <property type="match status" value="1"/>
</dbReference>
<evidence type="ECO:0000259" key="1">
    <source>
        <dbReference type="SMART" id="SM00829"/>
    </source>
</evidence>
<dbReference type="Proteomes" id="UP000198598">
    <property type="component" value="Unassembled WGS sequence"/>
</dbReference>
<sequence length="336" mass="35800">MAGGPLSKQKTITMKAAVIHQFGETPRYENFADPIPHTENDVVMSVKAASIKNIDRSQANGSHYDRYKNLPAVVGTDGVGMLPDGTRIYAFRAGGTLAEKTLVRQGAYVLLPEGIDDVTAAALPNPGLSAWFSLYHRAGLKLGETVLINGATGTTGKMAVQLAKYFGAGKVIVTGRNSDVLATLPELGADTVISLVQSDADLQAALKAEQKKTPFDVIIDYTWGYPAEILLGILTGNDLHADAHRTRYVSVGEMAGPTIQLSSATLRSAAIELYGVGGGSISKEVMQKVPTEILPQLFDLVVSGKLKVETEAVALKDVERAWKQGETNGKRLVIVP</sequence>
<dbReference type="SUPFAM" id="SSF51735">
    <property type="entry name" value="NAD(P)-binding Rossmann-fold domains"/>
    <property type="match status" value="1"/>
</dbReference>